<name>A0A9D4WRB6_PEA</name>
<dbReference type="PANTHER" id="PTHR32166:SF122">
    <property type="entry name" value="OS09G0499600 PROTEIN"/>
    <property type="match status" value="1"/>
</dbReference>
<feature type="domain" description="DUF659" evidence="2">
    <location>
        <begin position="180"/>
        <end position="326"/>
    </location>
</feature>
<protein>
    <recommendedName>
        <fullName evidence="2">DUF659 domain-containing protein</fullName>
    </recommendedName>
</protein>
<sequence>MASNKQNVSSTAESGASAPSPPAKDSRGMKTDQTWEYCHHVAGTRNNVKPCLVVPDDVKSKMLDKVYKLQTKLLQKSQEISIEGGSVVANDDLEVAGCSSGKRKSQMEIAPKDMFKRGITSTLKLTTINGNYKQNLRDEACKDIALFFYNNSIPFNVARSEEFQKMLESAIKHGKGFKPPSYHEIRVKYLDNYYGQFSKDLEGHRAVWRKLGCTIMTDGWTDRRRRTILNFLVNSPKGIVFLKSVDASDITKTTDKIFKMINYIEEVGEENVVQVVTDNVTNYKAAGELLMEKRKKLYWTPCAAHCIDLMLKDFEKKISLHKDTISRGKVGTFGSEFATFALQTKTPTQWWDSYGGGHPELNCNGEEWIENVEDNEDDEDITLVVGEDASGIGVDLDVPSIFEDDAFELEENGDKEEDSYDYHDMRIHNILDD</sequence>
<organism evidence="3 4">
    <name type="scientific">Pisum sativum</name>
    <name type="common">Garden pea</name>
    <name type="synonym">Lathyrus oleraceus</name>
    <dbReference type="NCBI Taxonomy" id="3888"/>
    <lineage>
        <taxon>Eukaryota</taxon>
        <taxon>Viridiplantae</taxon>
        <taxon>Streptophyta</taxon>
        <taxon>Embryophyta</taxon>
        <taxon>Tracheophyta</taxon>
        <taxon>Spermatophyta</taxon>
        <taxon>Magnoliopsida</taxon>
        <taxon>eudicotyledons</taxon>
        <taxon>Gunneridae</taxon>
        <taxon>Pentapetalae</taxon>
        <taxon>rosids</taxon>
        <taxon>fabids</taxon>
        <taxon>Fabales</taxon>
        <taxon>Fabaceae</taxon>
        <taxon>Papilionoideae</taxon>
        <taxon>50 kb inversion clade</taxon>
        <taxon>NPAAA clade</taxon>
        <taxon>Hologalegina</taxon>
        <taxon>IRL clade</taxon>
        <taxon>Fabeae</taxon>
        <taxon>Lathyrus</taxon>
    </lineage>
</organism>
<gene>
    <name evidence="3" type="ORF">KIW84_053363</name>
</gene>
<feature type="compositionally biased region" description="Low complexity" evidence="1">
    <location>
        <begin position="9"/>
        <end position="18"/>
    </location>
</feature>
<evidence type="ECO:0000259" key="2">
    <source>
        <dbReference type="Pfam" id="PF04937"/>
    </source>
</evidence>
<dbReference type="InterPro" id="IPR012337">
    <property type="entry name" value="RNaseH-like_sf"/>
</dbReference>
<dbReference type="Proteomes" id="UP001058974">
    <property type="component" value="Chromosome 5"/>
</dbReference>
<comment type="caution">
    <text evidence="3">The sequence shown here is derived from an EMBL/GenBank/DDBJ whole genome shotgun (WGS) entry which is preliminary data.</text>
</comment>
<dbReference type="PANTHER" id="PTHR32166">
    <property type="entry name" value="OSJNBA0013A04.12 PROTEIN"/>
    <property type="match status" value="1"/>
</dbReference>
<evidence type="ECO:0000313" key="3">
    <source>
        <dbReference type="EMBL" id="KAI5407081.1"/>
    </source>
</evidence>
<evidence type="ECO:0000313" key="4">
    <source>
        <dbReference type="Proteomes" id="UP001058974"/>
    </source>
</evidence>
<dbReference type="EMBL" id="JAMSHJ010000005">
    <property type="protein sequence ID" value="KAI5407081.1"/>
    <property type="molecule type" value="Genomic_DNA"/>
</dbReference>
<proteinExistence type="predicted"/>
<dbReference type="Pfam" id="PF04937">
    <property type="entry name" value="DUF659"/>
    <property type="match status" value="1"/>
</dbReference>
<dbReference type="SUPFAM" id="SSF53098">
    <property type="entry name" value="Ribonuclease H-like"/>
    <property type="match status" value="1"/>
</dbReference>
<reference evidence="3 4" key="1">
    <citation type="journal article" date="2022" name="Nat. Genet.">
        <title>Improved pea reference genome and pan-genome highlight genomic features and evolutionary characteristics.</title>
        <authorList>
            <person name="Yang T."/>
            <person name="Liu R."/>
            <person name="Luo Y."/>
            <person name="Hu S."/>
            <person name="Wang D."/>
            <person name="Wang C."/>
            <person name="Pandey M.K."/>
            <person name="Ge S."/>
            <person name="Xu Q."/>
            <person name="Li N."/>
            <person name="Li G."/>
            <person name="Huang Y."/>
            <person name="Saxena R.K."/>
            <person name="Ji Y."/>
            <person name="Li M."/>
            <person name="Yan X."/>
            <person name="He Y."/>
            <person name="Liu Y."/>
            <person name="Wang X."/>
            <person name="Xiang C."/>
            <person name="Varshney R.K."/>
            <person name="Ding H."/>
            <person name="Gao S."/>
            <person name="Zong X."/>
        </authorList>
    </citation>
    <scope>NUCLEOTIDE SEQUENCE [LARGE SCALE GENOMIC DNA]</scope>
    <source>
        <strain evidence="3 4">cv. Zhongwan 6</strain>
    </source>
</reference>
<evidence type="ECO:0000256" key="1">
    <source>
        <dbReference type="SAM" id="MobiDB-lite"/>
    </source>
</evidence>
<accession>A0A9D4WRB6</accession>
<keyword evidence="4" id="KW-1185">Reference proteome</keyword>
<dbReference type="Gramene" id="Psat05G0336300-T1">
    <property type="protein sequence ID" value="KAI5407081.1"/>
    <property type="gene ID" value="KIW84_053363"/>
</dbReference>
<feature type="region of interest" description="Disordered" evidence="1">
    <location>
        <begin position="1"/>
        <end position="30"/>
    </location>
</feature>
<dbReference type="InterPro" id="IPR007021">
    <property type="entry name" value="DUF659"/>
</dbReference>
<dbReference type="AlphaFoldDB" id="A0A9D4WRB6"/>